<sequence>MVEIKKILFPTDLATSSEKVVPYVKLMADKLGAEIHIIHVMRSLEDFGFLDVVSEDYSETLSSYEKELRVGTEKALDKFIADNFSDQSNVQKFITIGDIINEIIDYADKNQIDMIIMGTHSKKGLEKIMFGSVANGVVKRADCPVLTVNPYKMD</sequence>
<dbReference type="STRING" id="1156395.DBT_0598"/>
<dbReference type="PANTHER" id="PTHR46268:SF6">
    <property type="entry name" value="UNIVERSAL STRESS PROTEIN UP12"/>
    <property type="match status" value="1"/>
</dbReference>
<dbReference type="PRINTS" id="PR01438">
    <property type="entry name" value="UNVRSLSTRESS"/>
</dbReference>
<evidence type="ECO:0000256" key="1">
    <source>
        <dbReference type="ARBA" id="ARBA00008791"/>
    </source>
</evidence>
<dbReference type="InterPro" id="IPR014729">
    <property type="entry name" value="Rossmann-like_a/b/a_fold"/>
</dbReference>
<evidence type="ECO:0000259" key="3">
    <source>
        <dbReference type="Pfam" id="PF00582"/>
    </source>
</evidence>
<name>A0A1B9F894_9BACT</name>
<feature type="domain" description="UspA" evidence="3">
    <location>
        <begin position="4"/>
        <end position="148"/>
    </location>
</feature>
<dbReference type="InterPro" id="IPR006015">
    <property type="entry name" value="Universal_stress_UspA"/>
</dbReference>
<dbReference type="SUPFAM" id="SSF52402">
    <property type="entry name" value="Adenine nucleotide alpha hydrolases-like"/>
    <property type="match status" value="1"/>
</dbReference>
<comment type="caution">
    <text evidence="4">The sequence shown here is derived from an EMBL/GenBank/DDBJ whole genome shotgun (WGS) entry which is preliminary data.</text>
</comment>
<dbReference type="Proteomes" id="UP000093080">
    <property type="component" value="Unassembled WGS sequence"/>
</dbReference>
<dbReference type="Pfam" id="PF00582">
    <property type="entry name" value="Usp"/>
    <property type="match status" value="1"/>
</dbReference>
<gene>
    <name evidence="4" type="ORF">DBT_0598</name>
</gene>
<evidence type="ECO:0000313" key="4">
    <source>
        <dbReference type="EMBL" id="OCC16136.1"/>
    </source>
</evidence>
<comment type="similarity">
    <text evidence="1 2">Belongs to the universal stress protein A family.</text>
</comment>
<proteinExistence type="inferred from homology"/>
<dbReference type="OrthoDB" id="9788959at2"/>
<accession>A0A1B9F894</accession>
<dbReference type="InterPro" id="IPR006016">
    <property type="entry name" value="UspA"/>
</dbReference>
<dbReference type="CDD" id="cd00293">
    <property type="entry name" value="USP-like"/>
    <property type="match status" value="1"/>
</dbReference>
<dbReference type="PANTHER" id="PTHR46268">
    <property type="entry name" value="STRESS RESPONSE PROTEIN NHAX"/>
    <property type="match status" value="1"/>
</dbReference>
<organism evidence="4 5">
    <name type="scientific">Dissulfuribacter thermophilus</name>
    <dbReference type="NCBI Taxonomy" id="1156395"/>
    <lineage>
        <taxon>Bacteria</taxon>
        <taxon>Pseudomonadati</taxon>
        <taxon>Thermodesulfobacteriota</taxon>
        <taxon>Dissulfuribacteria</taxon>
        <taxon>Dissulfuribacterales</taxon>
        <taxon>Dissulfuribacteraceae</taxon>
        <taxon>Dissulfuribacter</taxon>
    </lineage>
</organism>
<dbReference type="RefSeq" id="WP_067616212.1">
    <property type="nucleotide sequence ID" value="NZ_MAGO01000002.1"/>
</dbReference>
<keyword evidence="5" id="KW-1185">Reference proteome</keyword>
<keyword evidence="2" id="KW-0963">Cytoplasm</keyword>
<evidence type="ECO:0000313" key="5">
    <source>
        <dbReference type="Proteomes" id="UP000093080"/>
    </source>
</evidence>
<reference evidence="4 5" key="1">
    <citation type="submission" date="2016-06" db="EMBL/GenBank/DDBJ databases">
        <title>Respiratory ammonification of nitrate coupled to the oxidation of elemental sulfur in deep-sea autotrophic thermophilic bacteria.</title>
        <authorList>
            <person name="Slobodkina G.B."/>
            <person name="Mardanov A.V."/>
            <person name="Ravin N.V."/>
            <person name="Frolova A.A."/>
            <person name="Viryasiv M.B."/>
            <person name="Chernyh N.A."/>
            <person name="Bonch-Osmolovskaya E.A."/>
            <person name="Slobodkin A.I."/>
        </authorList>
    </citation>
    <scope>NUCLEOTIDE SEQUENCE [LARGE SCALE GENOMIC DNA]</scope>
    <source>
        <strain evidence="4 5">S69</strain>
    </source>
</reference>
<evidence type="ECO:0000256" key="2">
    <source>
        <dbReference type="PIRNR" id="PIRNR006276"/>
    </source>
</evidence>
<dbReference type="EMBL" id="MAGO01000002">
    <property type="protein sequence ID" value="OCC16136.1"/>
    <property type="molecule type" value="Genomic_DNA"/>
</dbReference>
<dbReference type="Gene3D" id="3.40.50.620">
    <property type="entry name" value="HUPs"/>
    <property type="match status" value="1"/>
</dbReference>
<comment type="subcellular location">
    <subcellularLocation>
        <location evidence="2">Cytoplasm</location>
    </subcellularLocation>
</comment>
<dbReference type="AlphaFoldDB" id="A0A1B9F894"/>
<dbReference type="GO" id="GO:0005737">
    <property type="term" value="C:cytoplasm"/>
    <property type="evidence" value="ECO:0007669"/>
    <property type="project" value="UniProtKB-SubCell"/>
</dbReference>
<dbReference type="PIRSF" id="PIRSF006276">
    <property type="entry name" value="UspA"/>
    <property type="match status" value="1"/>
</dbReference>
<protein>
    <recommendedName>
        <fullName evidence="2">Universal stress protein</fullName>
    </recommendedName>
</protein>